<dbReference type="InterPro" id="IPR010065">
    <property type="entry name" value="AA_ABC_transptr_permease_3TM"/>
</dbReference>
<evidence type="ECO:0000256" key="3">
    <source>
        <dbReference type="ARBA" id="ARBA00022448"/>
    </source>
</evidence>
<evidence type="ECO:0000256" key="7">
    <source>
        <dbReference type="ARBA" id="ARBA00022989"/>
    </source>
</evidence>
<dbReference type="OrthoDB" id="3181282at2"/>
<keyword evidence="7 9" id="KW-1133">Transmembrane helix</keyword>
<dbReference type="PANTHER" id="PTHR30614">
    <property type="entry name" value="MEMBRANE COMPONENT OF AMINO ACID ABC TRANSPORTER"/>
    <property type="match status" value="1"/>
</dbReference>
<feature type="domain" description="ABC transmembrane type-1" evidence="10">
    <location>
        <begin position="17"/>
        <end position="213"/>
    </location>
</feature>
<dbReference type="Proteomes" id="UP000268084">
    <property type="component" value="Chromosome"/>
</dbReference>
<name>A0A3G8ZK59_9ACTN</name>
<dbReference type="NCBIfam" id="TIGR01726">
    <property type="entry name" value="HEQRo_perm_3TM"/>
    <property type="match status" value="1"/>
</dbReference>
<evidence type="ECO:0000256" key="9">
    <source>
        <dbReference type="RuleBase" id="RU363032"/>
    </source>
</evidence>
<dbReference type="EMBL" id="CP034170">
    <property type="protein sequence ID" value="AZI57643.1"/>
    <property type="molecule type" value="Genomic_DNA"/>
</dbReference>
<dbReference type="InterPro" id="IPR043429">
    <property type="entry name" value="ArtM/GltK/GlnP/TcyL/YhdX-like"/>
</dbReference>
<evidence type="ECO:0000256" key="4">
    <source>
        <dbReference type="ARBA" id="ARBA00022475"/>
    </source>
</evidence>
<dbReference type="PANTHER" id="PTHR30614:SF37">
    <property type="entry name" value="AMINO-ACID ABC TRANSPORTER PERMEASE PROTEIN YHDX-RELATED"/>
    <property type="match status" value="1"/>
</dbReference>
<keyword evidence="6" id="KW-0029">Amino-acid transport</keyword>
<feature type="transmembrane region" description="Helical" evidence="9">
    <location>
        <begin position="23"/>
        <end position="43"/>
    </location>
</feature>
<dbReference type="Gene3D" id="1.10.3720.10">
    <property type="entry name" value="MetI-like"/>
    <property type="match status" value="1"/>
</dbReference>
<dbReference type="PROSITE" id="PS50928">
    <property type="entry name" value="ABC_TM1"/>
    <property type="match status" value="1"/>
</dbReference>
<dbReference type="GO" id="GO:0043190">
    <property type="term" value="C:ATP-binding cassette (ABC) transporter complex"/>
    <property type="evidence" value="ECO:0007669"/>
    <property type="project" value="InterPro"/>
</dbReference>
<keyword evidence="3 9" id="KW-0813">Transport</keyword>
<protein>
    <submittedName>
        <fullName evidence="11">Amino acid ABC transporter permease</fullName>
    </submittedName>
</protein>
<keyword evidence="5 9" id="KW-0812">Transmembrane</keyword>
<evidence type="ECO:0000256" key="6">
    <source>
        <dbReference type="ARBA" id="ARBA00022970"/>
    </source>
</evidence>
<evidence type="ECO:0000259" key="10">
    <source>
        <dbReference type="PROSITE" id="PS50928"/>
    </source>
</evidence>
<sequence length="224" mass="24079">MNFDFLSNPDYDLWAAFWMTIKLTFWSALGALVWGIVLAGMRVSPVPLMRGFGTVYVNIFRNTPLTVLITATSIVLADTMLIELSDRFDTNAFALAILGFIAYTATFVCEAIRSGINTVPPGQAEAARAIGLTFIQNLTLIILPQAIRSVIAPLASVLIALTKNTTVAASVGVLEASLLMSNILEFEADGRTAAFLTFAAGFVLLTLPMGLILGAVAKRMTVKR</sequence>
<evidence type="ECO:0000256" key="5">
    <source>
        <dbReference type="ARBA" id="ARBA00022692"/>
    </source>
</evidence>
<dbReference type="GO" id="GO:0006865">
    <property type="term" value="P:amino acid transport"/>
    <property type="evidence" value="ECO:0007669"/>
    <property type="project" value="UniProtKB-KW"/>
</dbReference>
<organism evidence="11 12">
    <name type="scientific">Nakamurella antarctica</name>
    <dbReference type="NCBI Taxonomy" id="1902245"/>
    <lineage>
        <taxon>Bacteria</taxon>
        <taxon>Bacillati</taxon>
        <taxon>Actinomycetota</taxon>
        <taxon>Actinomycetes</taxon>
        <taxon>Nakamurellales</taxon>
        <taxon>Nakamurellaceae</taxon>
        <taxon>Nakamurella</taxon>
    </lineage>
</organism>
<evidence type="ECO:0000256" key="1">
    <source>
        <dbReference type="ARBA" id="ARBA00004651"/>
    </source>
</evidence>
<keyword evidence="4" id="KW-1003">Cell membrane</keyword>
<comment type="similarity">
    <text evidence="2">Belongs to the binding-protein-dependent transport system permease family. HisMQ subfamily.</text>
</comment>
<dbReference type="Pfam" id="PF00528">
    <property type="entry name" value="BPD_transp_1"/>
    <property type="match status" value="1"/>
</dbReference>
<evidence type="ECO:0000256" key="2">
    <source>
        <dbReference type="ARBA" id="ARBA00010072"/>
    </source>
</evidence>
<gene>
    <name evidence="11" type="ORF">EH165_05220</name>
</gene>
<feature type="transmembrane region" description="Helical" evidence="9">
    <location>
        <begin position="63"/>
        <end position="81"/>
    </location>
</feature>
<reference evidence="11 12" key="2">
    <citation type="submission" date="2018-12" db="EMBL/GenBank/DDBJ databases">
        <title>Nakamurella antarcticus sp. nov., isolated from Antarctica South Shetland Islands soil.</title>
        <authorList>
            <person name="Peng F."/>
        </authorList>
    </citation>
    <scope>NUCLEOTIDE SEQUENCE [LARGE SCALE GENOMIC DNA]</scope>
    <source>
        <strain evidence="11 12">S14-144</strain>
    </source>
</reference>
<keyword evidence="8 9" id="KW-0472">Membrane</keyword>
<dbReference type="InterPro" id="IPR035906">
    <property type="entry name" value="MetI-like_sf"/>
</dbReference>
<dbReference type="CDD" id="cd06261">
    <property type="entry name" value="TM_PBP2"/>
    <property type="match status" value="1"/>
</dbReference>
<dbReference type="KEGG" id="nak:EH165_05220"/>
<feature type="transmembrane region" description="Helical" evidence="9">
    <location>
        <begin position="93"/>
        <end position="114"/>
    </location>
</feature>
<accession>A0A3G8ZK59</accession>
<dbReference type="AlphaFoldDB" id="A0A3G8ZK59"/>
<keyword evidence="12" id="KW-1185">Reference proteome</keyword>
<dbReference type="SUPFAM" id="SSF161098">
    <property type="entry name" value="MetI-like"/>
    <property type="match status" value="1"/>
</dbReference>
<proteinExistence type="inferred from homology"/>
<comment type="subcellular location">
    <subcellularLocation>
        <location evidence="1 9">Cell membrane</location>
        <topology evidence="1 9">Multi-pass membrane protein</topology>
    </subcellularLocation>
</comment>
<evidence type="ECO:0000256" key="8">
    <source>
        <dbReference type="ARBA" id="ARBA00023136"/>
    </source>
</evidence>
<feature type="transmembrane region" description="Helical" evidence="9">
    <location>
        <begin position="194"/>
        <end position="217"/>
    </location>
</feature>
<evidence type="ECO:0000313" key="12">
    <source>
        <dbReference type="Proteomes" id="UP000268084"/>
    </source>
</evidence>
<dbReference type="GO" id="GO:0022857">
    <property type="term" value="F:transmembrane transporter activity"/>
    <property type="evidence" value="ECO:0007669"/>
    <property type="project" value="InterPro"/>
</dbReference>
<dbReference type="InterPro" id="IPR000515">
    <property type="entry name" value="MetI-like"/>
</dbReference>
<evidence type="ECO:0000313" key="11">
    <source>
        <dbReference type="EMBL" id="AZI57643.1"/>
    </source>
</evidence>
<reference evidence="11 12" key="1">
    <citation type="submission" date="2018-11" db="EMBL/GenBank/DDBJ databases">
        <authorList>
            <person name="Da X."/>
        </authorList>
    </citation>
    <scope>NUCLEOTIDE SEQUENCE [LARGE SCALE GENOMIC DNA]</scope>
    <source>
        <strain evidence="11 12">S14-144</strain>
    </source>
</reference>
<feature type="transmembrane region" description="Helical" evidence="9">
    <location>
        <begin position="150"/>
        <end position="174"/>
    </location>
</feature>